<feature type="region of interest" description="Disordered" evidence="1">
    <location>
        <begin position="24"/>
        <end position="78"/>
    </location>
</feature>
<feature type="compositionally biased region" description="Pro residues" evidence="1">
    <location>
        <begin position="54"/>
        <end position="78"/>
    </location>
</feature>
<feature type="compositionally biased region" description="Polar residues" evidence="1">
    <location>
        <begin position="39"/>
        <end position="48"/>
    </location>
</feature>
<reference evidence="2 3" key="1">
    <citation type="journal article" date="2014" name="Mol. Plant">
        <title>Chromosome Scale Genome Assembly and Transcriptome Profiling of Nannochloropsis gaditana in Nitrogen Depletion.</title>
        <authorList>
            <person name="Corteggiani Carpinelli E."/>
            <person name="Telatin A."/>
            <person name="Vitulo N."/>
            <person name="Forcato C."/>
            <person name="D'Angelo M."/>
            <person name="Schiavon R."/>
            <person name="Vezzi A."/>
            <person name="Giacometti G.M."/>
            <person name="Morosinotto T."/>
            <person name="Valle G."/>
        </authorList>
    </citation>
    <scope>NUCLEOTIDE SEQUENCE [LARGE SCALE GENOMIC DNA]</scope>
    <source>
        <strain evidence="2 3">B-31</strain>
    </source>
</reference>
<gene>
    <name evidence="2" type="ORF">Naga_102772g1</name>
</gene>
<protein>
    <submittedName>
        <fullName evidence="2">Uncharacterized protein</fullName>
    </submittedName>
</protein>
<comment type="caution">
    <text evidence="2">The sequence shown here is derived from an EMBL/GenBank/DDBJ whole genome shotgun (WGS) entry which is preliminary data.</text>
</comment>
<sequence>MTQNQLAKERRELRQAQVSSLIDQIPKDFNKSWIDPHQSGRQSVQTGVERTGTPRPPSPPPSPPAPFLPLPVSVPPYP</sequence>
<evidence type="ECO:0000313" key="2">
    <source>
        <dbReference type="EMBL" id="EWM21259.1"/>
    </source>
</evidence>
<proteinExistence type="predicted"/>
<dbReference type="EMBL" id="AZIL01002555">
    <property type="protein sequence ID" value="EWM21259.1"/>
    <property type="molecule type" value="Genomic_DNA"/>
</dbReference>
<dbReference type="AlphaFoldDB" id="W7TKI3"/>
<dbReference type="Proteomes" id="UP000019335">
    <property type="component" value="Unassembled WGS sequence"/>
</dbReference>
<name>W7TKI3_9STRA</name>
<keyword evidence="3" id="KW-1185">Reference proteome</keyword>
<evidence type="ECO:0000313" key="3">
    <source>
        <dbReference type="Proteomes" id="UP000019335"/>
    </source>
</evidence>
<organism evidence="2 3">
    <name type="scientific">Nannochloropsis gaditana</name>
    <dbReference type="NCBI Taxonomy" id="72520"/>
    <lineage>
        <taxon>Eukaryota</taxon>
        <taxon>Sar</taxon>
        <taxon>Stramenopiles</taxon>
        <taxon>Ochrophyta</taxon>
        <taxon>Eustigmatophyceae</taxon>
        <taxon>Eustigmatales</taxon>
        <taxon>Monodopsidaceae</taxon>
        <taxon>Nannochloropsis</taxon>
    </lineage>
</organism>
<accession>W7TKI3</accession>
<evidence type="ECO:0000256" key="1">
    <source>
        <dbReference type="SAM" id="MobiDB-lite"/>
    </source>
</evidence>